<keyword evidence="2" id="KW-1185">Reference proteome</keyword>
<dbReference type="Proteomes" id="UP001151760">
    <property type="component" value="Unassembled WGS sequence"/>
</dbReference>
<evidence type="ECO:0000313" key="2">
    <source>
        <dbReference type="Proteomes" id="UP001151760"/>
    </source>
</evidence>
<proteinExistence type="predicted"/>
<reference evidence="1" key="1">
    <citation type="journal article" date="2022" name="Int. J. Mol. Sci.">
        <title>Draft Genome of Tanacetum Coccineum: Genomic Comparison of Closely Related Tanacetum-Family Plants.</title>
        <authorList>
            <person name="Yamashiro T."/>
            <person name="Shiraishi A."/>
            <person name="Nakayama K."/>
            <person name="Satake H."/>
        </authorList>
    </citation>
    <scope>NUCLEOTIDE SEQUENCE</scope>
</reference>
<dbReference type="EMBL" id="BQNB010015381">
    <property type="protein sequence ID" value="GJT39370.1"/>
    <property type="molecule type" value="Genomic_DNA"/>
</dbReference>
<sequence length="144" mass="15949">LLISNPKQPLCINGDIGPTYDATQTFVQGLLYAKGLLRKLEVSGYSERSKDVEDTSFDARVLESICFKLYTDDPASVIQDIINTIEGSPSADVSSVHSMVHTRLRDTETRKGTSLGTLFGPALQYLRRKWNSGKDAKYLVYALS</sequence>
<evidence type="ECO:0000313" key="1">
    <source>
        <dbReference type="EMBL" id="GJT39370.1"/>
    </source>
</evidence>
<organism evidence="1 2">
    <name type="scientific">Tanacetum coccineum</name>
    <dbReference type="NCBI Taxonomy" id="301880"/>
    <lineage>
        <taxon>Eukaryota</taxon>
        <taxon>Viridiplantae</taxon>
        <taxon>Streptophyta</taxon>
        <taxon>Embryophyta</taxon>
        <taxon>Tracheophyta</taxon>
        <taxon>Spermatophyta</taxon>
        <taxon>Magnoliopsida</taxon>
        <taxon>eudicotyledons</taxon>
        <taxon>Gunneridae</taxon>
        <taxon>Pentapetalae</taxon>
        <taxon>asterids</taxon>
        <taxon>campanulids</taxon>
        <taxon>Asterales</taxon>
        <taxon>Asteraceae</taxon>
        <taxon>Asteroideae</taxon>
        <taxon>Anthemideae</taxon>
        <taxon>Anthemidinae</taxon>
        <taxon>Tanacetum</taxon>
    </lineage>
</organism>
<gene>
    <name evidence="1" type="ORF">Tco_0939235</name>
</gene>
<accession>A0ABQ5DK24</accession>
<name>A0ABQ5DK24_9ASTR</name>
<dbReference type="PANTHER" id="PTHR35478">
    <property type="entry name" value="ZINC FINGER FYVE DOMAIN PROTEIN"/>
    <property type="match status" value="1"/>
</dbReference>
<feature type="non-terminal residue" evidence="1">
    <location>
        <position position="1"/>
    </location>
</feature>
<dbReference type="PANTHER" id="PTHR35478:SF1">
    <property type="entry name" value="ZINC FINGER FYVE DOMAIN-CONTAINING PROTEIN 26"/>
    <property type="match status" value="1"/>
</dbReference>
<protein>
    <submittedName>
        <fullName evidence="1">Uncharacterized protein</fullName>
    </submittedName>
</protein>
<comment type="caution">
    <text evidence="1">The sequence shown here is derived from an EMBL/GenBank/DDBJ whole genome shotgun (WGS) entry which is preliminary data.</text>
</comment>
<reference evidence="1" key="2">
    <citation type="submission" date="2022-01" db="EMBL/GenBank/DDBJ databases">
        <authorList>
            <person name="Yamashiro T."/>
            <person name="Shiraishi A."/>
            <person name="Satake H."/>
            <person name="Nakayama K."/>
        </authorList>
    </citation>
    <scope>NUCLEOTIDE SEQUENCE</scope>
</reference>